<keyword evidence="6" id="KW-0067">ATP-binding</keyword>
<evidence type="ECO:0000256" key="10">
    <source>
        <dbReference type="SAM" id="Phobius"/>
    </source>
</evidence>
<feature type="transmembrane region" description="Helical" evidence="10">
    <location>
        <begin position="1230"/>
        <end position="1253"/>
    </location>
</feature>
<evidence type="ECO:0000256" key="7">
    <source>
        <dbReference type="ARBA" id="ARBA00022989"/>
    </source>
</evidence>
<feature type="transmembrane region" description="Helical" evidence="10">
    <location>
        <begin position="614"/>
        <end position="639"/>
    </location>
</feature>
<feature type="transmembrane region" description="Helical" evidence="10">
    <location>
        <begin position="1344"/>
        <end position="1362"/>
    </location>
</feature>
<proteinExistence type="inferred from homology"/>
<feature type="transmembrane region" description="Helical" evidence="10">
    <location>
        <begin position="1312"/>
        <end position="1332"/>
    </location>
</feature>
<dbReference type="GO" id="GO:0016887">
    <property type="term" value="F:ATP hydrolysis activity"/>
    <property type="evidence" value="ECO:0007669"/>
    <property type="project" value="InterPro"/>
</dbReference>
<feature type="compositionally biased region" description="Basic and acidic residues" evidence="9">
    <location>
        <begin position="101"/>
        <end position="115"/>
    </location>
</feature>
<evidence type="ECO:0000256" key="6">
    <source>
        <dbReference type="ARBA" id="ARBA00022840"/>
    </source>
</evidence>
<protein>
    <recommendedName>
        <fullName evidence="11">ABC transporter domain-containing protein</fullName>
    </recommendedName>
</protein>
<feature type="region of interest" description="Disordered" evidence="9">
    <location>
        <begin position="89"/>
        <end position="115"/>
    </location>
</feature>
<keyword evidence="4 10" id="KW-0812">Transmembrane</keyword>
<dbReference type="GO" id="GO:0140359">
    <property type="term" value="F:ABC-type transporter activity"/>
    <property type="evidence" value="ECO:0007669"/>
    <property type="project" value="InterPro"/>
</dbReference>
<dbReference type="FunFam" id="3.40.50.300:FF:001010">
    <property type="entry name" value="ABC multidrug transporter (Eurofung)"/>
    <property type="match status" value="1"/>
</dbReference>
<dbReference type="FunFam" id="3.40.50.300:FF:000054">
    <property type="entry name" value="ABC multidrug transporter atrF"/>
    <property type="match status" value="1"/>
</dbReference>
<comment type="subcellular location">
    <subcellularLocation>
        <location evidence="1">Membrane</location>
        <topology evidence="1">Multi-pass membrane protein</topology>
    </subcellularLocation>
</comment>
<reference evidence="12 13" key="1">
    <citation type="submission" date="2020-07" db="EMBL/GenBank/DDBJ databases">
        <title>Metarhizium humberi genome.</title>
        <authorList>
            <person name="Lysoe E."/>
        </authorList>
    </citation>
    <scope>NUCLEOTIDE SEQUENCE [LARGE SCALE GENOMIC DNA]</scope>
    <source>
        <strain evidence="12 13">ESALQ1638</strain>
    </source>
</reference>
<feature type="transmembrane region" description="Helical" evidence="10">
    <location>
        <begin position="1198"/>
        <end position="1218"/>
    </location>
</feature>
<evidence type="ECO:0000313" key="12">
    <source>
        <dbReference type="EMBL" id="KAH0601419.1"/>
    </source>
</evidence>
<feature type="transmembrane region" description="Helical" evidence="10">
    <location>
        <begin position="1274"/>
        <end position="1300"/>
    </location>
</feature>
<dbReference type="Pfam" id="PF05742">
    <property type="entry name" value="TANGO2"/>
    <property type="match status" value="1"/>
</dbReference>
<dbReference type="Gene3D" id="3.40.50.300">
    <property type="entry name" value="P-loop containing nucleotide triphosphate hydrolases"/>
    <property type="match status" value="2"/>
</dbReference>
<gene>
    <name evidence="12" type="ORF">MHUMG1_00293</name>
</gene>
<feature type="region of interest" description="Disordered" evidence="9">
    <location>
        <begin position="26"/>
        <end position="63"/>
    </location>
</feature>
<evidence type="ECO:0000313" key="13">
    <source>
        <dbReference type="Proteomes" id="UP000764110"/>
    </source>
</evidence>
<keyword evidence="3" id="KW-0813">Transport</keyword>
<dbReference type="InterPro" id="IPR003439">
    <property type="entry name" value="ABC_transporter-like_ATP-bd"/>
</dbReference>
<feature type="transmembrane region" description="Helical" evidence="10">
    <location>
        <begin position="1464"/>
        <end position="1486"/>
    </location>
</feature>
<dbReference type="PROSITE" id="PS50893">
    <property type="entry name" value="ABC_TRANSPORTER_2"/>
    <property type="match status" value="2"/>
</dbReference>
<dbReference type="InterPro" id="IPR029481">
    <property type="entry name" value="ABC_trans_N"/>
</dbReference>
<dbReference type="InterPro" id="IPR008551">
    <property type="entry name" value="TANGO2"/>
</dbReference>
<dbReference type="Pfam" id="PF06422">
    <property type="entry name" value="PDR_CDR"/>
    <property type="match status" value="1"/>
</dbReference>
<dbReference type="Pfam" id="PF14510">
    <property type="entry name" value="ABC_trans_N"/>
    <property type="match status" value="1"/>
</dbReference>
<feature type="transmembrane region" description="Helical" evidence="10">
    <location>
        <begin position="679"/>
        <end position="699"/>
    </location>
</feature>
<evidence type="ECO:0000256" key="5">
    <source>
        <dbReference type="ARBA" id="ARBA00022741"/>
    </source>
</evidence>
<feature type="transmembrane region" description="Helical" evidence="10">
    <location>
        <begin position="1382"/>
        <end position="1398"/>
    </location>
</feature>
<keyword evidence="8 10" id="KW-0472">Membrane</keyword>
<accession>A0A9P8MLC6</accession>
<dbReference type="InterPro" id="IPR010929">
    <property type="entry name" value="PDR_CDR_ABC"/>
</dbReference>
<name>A0A9P8MLC6_9HYPO</name>
<dbReference type="InterPro" id="IPR034003">
    <property type="entry name" value="ABCG_PDR_2"/>
</dbReference>
<dbReference type="GO" id="GO:0005524">
    <property type="term" value="F:ATP binding"/>
    <property type="evidence" value="ECO:0007669"/>
    <property type="project" value="UniProtKB-KW"/>
</dbReference>
<dbReference type="InterPro" id="IPR027417">
    <property type="entry name" value="P-loop_NTPase"/>
</dbReference>
<dbReference type="CDD" id="cd03233">
    <property type="entry name" value="ABCG_PDR_domain1"/>
    <property type="match status" value="1"/>
</dbReference>
<feature type="transmembrane region" description="Helical" evidence="10">
    <location>
        <begin position="572"/>
        <end position="594"/>
    </location>
</feature>
<dbReference type="PROSITE" id="PS00211">
    <property type="entry name" value="ABC_TRANSPORTER_1"/>
    <property type="match status" value="1"/>
</dbReference>
<dbReference type="SMART" id="SM00382">
    <property type="entry name" value="AAA"/>
    <property type="match status" value="2"/>
</dbReference>
<comment type="caution">
    <text evidence="12">The sequence shown here is derived from an EMBL/GenBank/DDBJ whole genome shotgun (WGS) entry which is preliminary data.</text>
</comment>
<dbReference type="InterPro" id="IPR034001">
    <property type="entry name" value="ABCG_PDR_1"/>
</dbReference>
<feature type="transmembrane region" description="Helical" evidence="10">
    <location>
        <begin position="646"/>
        <end position="667"/>
    </location>
</feature>
<dbReference type="SUPFAM" id="SSF52540">
    <property type="entry name" value="P-loop containing nucleoside triphosphate hydrolases"/>
    <property type="match status" value="2"/>
</dbReference>
<feature type="transmembrane region" description="Helical" evidence="10">
    <location>
        <begin position="706"/>
        <end position="725"/>
    </location>
</feature>
<feature type="transmembrane region" description="Helical" evidence="10">
    <location>
        <begin position="789"/>
        <end position="810"/>
    </location>
</feature>
<dbReference type="InterPro" id="IPR013525">
    <property type="entry name" value="ABC2_TM"/>
</dbReference>
<dbReference type="GO" id="GO:0016020">
    <property type="term" value="C:membrane"/>
    <property type="evidence" value="ECO:0007669"/>
    <property type="project" value="UniProtKB-SubCell"/>
</dbReference>
<evidence type="ECO:0000256" key="9">
    <source>
        <dbReference type="SAM" id="MobiDB-lite"/>
    </source>
</evidence>
<comment type="similarity">
    <text evidence="2">Belongs to the ABC transporter superfamily. ABCG family. PDR (TC 3.A.1.205) subfamily.</text>
</comment>
<dbReference type="InterPro" id="IPR017871">
    <property type="entry name" value="ABC_transporter-like_CS"/>
</dbReference>
<dbReference type="Pfam" id="PF00005">
    <property type="entry name" value="ABC_tran"/>
    <property type="match status" value="2"/>
</dbReference>
<evidence type="ECO:0000256" key="1">
    <source>
        <dbReference type="ARBA" id="ARBA00004141"/>
    </source>
</evidence>
<dbReference type="InterPro" id="IPR003593">
    <property type="entry name" value="AAA+_ATPase"/>
</dbReference>
<sequence>MDLLSPLERFDGTAAGRVGYMAHHSAVGQSEAQKGRHAPTSRSQSPDSALTAGDNQSIGNHAAGVPYGVSVEQAEADFVQLQRELTGASRASRRRSAVKNIDPEKAAPVDSRGTDNESLFDLETVLRGSLAAEEAAGIKPKHIGVCWDGLTVKGIGGMANYVQTFPNAFINFFDVITPVINLLGLGKRPPEATLLDSFQGVCNPGEMVLVLGKPGSGCTTFLKTIANQRHGYTSVQGDVFYGPWTAKEFTRYRAEALYNAEDDIHHPTLTVEQTLGFALDTKMPAKRPANMTKDDFKEHVISTLLKMFNIEHTRKTVVGDHFVRGISGGERKRVSIAEMMISNACILSWDNSTRGLDASTALDFTRSLRILTNLYKTTTFVSLYQASENIYRLFDKVMVIDEGKQVYFGPANQARSYFEGLGFAPRPRQTTPDYLTGCTDEFERQYAPGCSENNSPHSPDTLREAFRKSNYQKKLESEIAEYKANLDQEKHKHNDFQIAVKESKRGASKRSVYQVGFHLQVWALMKRQFTLKLQDRFNLTLAWVRSIVIAIVLGTLYLNLEKTSASAFSKGGLLFVALLFNAFQAFSELASTMLGRAIVNKHKAYGYHRPSSLWISQILVDQAFAASEIMLFSIIVYFMSGLVRDAGAFFTFYLMILSGNIAMTLFFRIIGCASPDFDYAIKFAVVIITLFVTTSGYIIQYQSEKVWLRWIYWVNPLGLIFSSLMQNEFQRIDMTCTADSLIPSGPGYTDINHQVCTLPGSNAGTTFVAGPDYIAQGFSYYPGDLWRNWGIVLSIIIFFLILNVVLGEVVKFGMGGNSFKVYQRPNKERAALNEKLLEKREARRKDKSNEVGSDLSIKSESILTWENLNYNVPVPGGTRRLLNNVFGYVRPGELTALMGASGAGKTTLLDVLASRKNIGVITGDVLVDGFKPGKQFQRSTSYAEQLDLHEPTQTVREALRFSADLRQPYETPLAERHAYVEEIIALLEMEHIADCIIGTAEAGLTVEQRKRVTIGVELAAKPELLLFLDEPTSGLDSQSAFNIVRFLKKLAAAGQAILCTIHQPNAALFENFDRLLLLQRGGRTVYFGDIGEDAAILRAYLRRHGAEAAPTDNVAEFMLEAIGAGSSPRVGERDWADIWDESPELERAKKAIVEMREERKSVAQHANPDLEKEYASPVHHQIRIVVRRMFRAFWRTPNYLFTRLFSHFAVAFVSGLTYLNLDTSRSSLQYTVFVIFQVTVLPALIISQVEVMFHIKRALFFREASSKMYSPMTFATAIVAAEMPYSILCAVVFFVCLYFMPGLDPTPSRAGYQFFMVLITEVFAVTMGQGLASLTPSPRISAQFDPFIIIIFALFCGVTIPAPQMPGFWRAWLYQLDPFTRLIGGMVTTALHGLRVVCTSSELNRFTAPSNMTCGEYMTPFFERGAPGYLVSNDTQNCEYCAYKIGDEFYGRLNMSFDNRWRDLGIYIAFIGSNLIILFTAEVVLFTTAHPDYPLILIDNRDEFILRPTSRPHWWTHPTSGEQVLSSRDLQRAEKGTWLGITKSGIFAVLTNYREANAHDARHPVHGRKSRGAVVTAWLAGLGGSIKDGVEHLVKDDGVKGVGGFSLVCGRLRRKGEGVAIVSNRAGRADEVPVVAEQRGETWGLSNTTFDAEAAWPKVELGTRMLREAVASAVEHRHGEEDLVQALFGVLDTDTLPAARPGASFEELTGLLRHTIFVPEVGDESHLESMEAARAKGRAAWVADEGKLRAVEEILLEQQPEVSAQAANGFETGMYGTQRQTVVLVDWDGNVKVVERALWDRNGHSIARGDGDVVFEFAIEGWDGDSHDDGQ</sequence>
<dbReference type="Pfam" id="PF01061">
    <property type="entry name" value="ABC2_membrane"/>
    <property type="match status" value="2"/>
</dbReference>
<keyword evidence="7 10" id="KW-1133">Transmembrane helix</keyword>
<evidence type="ECO:0000256" key="3">
    <source>
        <dbReference type="ARBA" id="ARBA00022448"/>
    </source>
</evidence>
<evidence type="ECO:0000259" key="11">
    <source>
        <dbReference type="PROSITE" id="PS50893"/>
    </source>
</evidence>
<evidence type="ECO:0000256" key="8">
    <source>
        <dbReference type="ARBA" id="ARBA00023136"/>
    </source>
</evidence>
<dbReference type="CDD" id="cd03232">
    <property type="entry name" value="ABCG_PDR_domain2"/>
    <property type="match status" value="1"/>
</dbReference>
<feature type="compositionally biased region" description="Polar residues" evidence="9">
    <location>
        <begin position="40"/>
        <end position="59"/>
    </location>
</feature>
<dbReference type="PANTHER" id="PTHR19241">
    <property type="entry name" value="ATP-BINDING CASSETTE TRANSPORTER"/>
    <property type="match status" value="1"/>
</dbReference>
<feature type="transmembrane region" description="Helical" evidence="10">
    <location>
        <begin position="542"/>
        <end position="560"/>
    </location>
</feature>
<feature type="domain" description="ABC transporter" evidence="11">
    <location>
        <begin position="863"/>
        <end position="1105"/>
    </location>
</feature>
<evidence type="ECO:0000256" key="2">
    <source>
        <dbReference type="ARBA" id="ARBA00006012"/>
    </source>
</evidence>
<dbReference type="Proteomes" id="UP000764110">
    <property type="component" value="Unassembled WGS sequence"/>
</dbReference>
<keyword evidence="5" id="KW-0547">Nucleotide-binding</keyword>
<dbReference type="EMBL" id="JACEFI010000001">
    <property type="protein sequence ID" value="KAH0601419.1"/>
    <property type="molecule type" value="Genomic_DNA"/>
</dbReference>
<feature type="domain" description="ABC transporter" evidence="11">
    <location>
        <begin position="180"/>
        <end position="427"/>
    </location>
</feature>
<evidence type="ECO:0000256" key="4">
    <source>
        <dbReference type="ARBA" id="ARBA00022692"/>
    </source>
</evidence>
<organism evidence="12 13">
    <name type="scientific">Metarhizium humberi</name>
    <dbReference type="NCBI Taxonomy" id="2596975"/>
    <lineage>
        <taxon>Eukaryota</taxon>
        <taxon>Fungi</taxon>
        <taxon>Dikarya</taxon>
        <taxon>Ascomycota</taxon>
        <taxon>Pezizomycotina</taxon>
        <taxon>Sordariomycetes</taxon>
        <taxon>Hypocreomycetidae</taxon>
        <taxon>Hypocreales</taxon>
        <taxon>Clavicipitaceae</taxon>
        <taxon>Metarhizium</taxon>
    </lineage>
</organism>
<keyword evidence="13" id="KW-1185">Reference proteome</keyword>